<comment type="caution">
    <text evidence="7">The sequence shown here is derived from an EMBL/GenBank/DDBJ whole genome shotgun (WGS) entry which is preliminary data.</text>
</comment>
<evidence type="ECO:0000256" key="1">
    <source>
        <dbReference type="ARBA" id="ARBA00006192"/>
    </source>
</evidence>
<keyword evidence="8" id="KW-1185">Reference proteome</keyword>
<evidence type="ECO:0000256" key="3">
    <source>
        <dbReference type="ARBA" id="ARBA00044493"/>
    </source>
</evidence>
<dbReference type="PANTHER" id="PTHR47447:SF23">
    <property type="entry name" value="PENTACOTRIPEPTIDE-REPEAT REGION OF PRORP DOMAIN-CONTAINING PROTEIN"/>
    <property type="match status" value="1"/>
</dbReference>
<evidence type="ECO:0000313" key="7">
    <source>
        <dbReference type="EMBL" id="GMK58376.1"/>
    </source>
</evidence>
<organism evidence="7 8">
    <name type="scientific">Cutaneotrichosporon spelunceum</name>
    <dbReference type="NCBI Taxonomy" id="1672016"/>
    <lineage>
        <taxon>Eukaryota</taxon>
        <taxon>Fungi</taxon>
        <taxon>Dikarya</taxon>
        <taxon>Basidiomycota</taxon>
        <taxon>Agaricomycotina</taxon>
        <taxon>Tremellomycetes</taxon>
        <taxon>Trichosporonales</taxon>
        <taxon>Trichosporonaceae</taxon>
        <taxon>Cutaneotrichosporon</taxon>
    </lineage>
</organism>
<evidence type="ECO:0000256" key="4">
    <source>
        <dbReference type="ARBA" id="ARBA00044511"/>
    </source>
</evidence>
<proteinExistence type="inferred from homology"/>
<comment type="function">
    <text evidence="3">Regulates mitochondrial small subunit maturation by controlling 15S rRNA 5'-end processing. Localizes to the 5' precursor of the 15S rRNA in a position that is subsequently occupied by mS47 in the mature yeast mtSSU. Uses structure and sequence-specific RNA recognition, binding to a single-stranded region of the precursor and specifically recognizing bases -6 to -1. The exchange of Ccm1 for mS47 is coupled to the irreversible removal of precursor rRNA that is accompanied by conformational changes of the mitoribosomal proteins uS5m and mS26. These conformational changes signal completion of 5'-end rRNA processing through protection of the mature 5'-end of the 15S rRNA and stabilization of mS47. The removal of the 5' precursor together with the dissociation of Ccm1 may be catalyzed by the 5'-3' exoribonuclease Pet127. Involved in the specific removal of group I introns in mitochondrial encoded transcripts.</text>
</comment>
<evidence type="ECO:0000313" key="8">
    <source>
        <dbReference type="Proteomes" id="UP001222932"/>
    </source>
</evidence>
<dbReference type="Pfam" id="PF01535">
    <property type="entry name" value="PPR"/>
    <property type="match status" value="2"/>
</dbReference>
<dbReference type="InterPro" id="IPR011990">
    <property type="entry name" value="TPR-like_helical_dom_sf"/>
</dbReference>
<reference evidence="7" key="1">
    <citation type="journal article" date="2023" name="BMC Genomics">
        <title>Chromosome-level genome assemblies of Cutaneotrichosporon spp. (Trichosporonales, Basidiomycota) reveal imbalanced evolution between nucleotide sequences and chromosome synteny.</title>
        <authorList>
            <person name="Kobayashi Y."/>
            <person name="Kayamori A."/>
            <person name="Aoki K."/>
            <person name="Shiwa Y."/>
            <person name="Matsutani M."/>
            <person name="Fujita N."/>
            <person name="Sugita T."/>
            <person name="Iwasaki W."/>
            <person name="Tanaka N."/>
            <person name="Takashima M."/>
        </authorList>
    </citation>
    <scope>NUCLEOTIDE SEQUENCE</scope>
    <source>
        <strain evidence="7">HIS016</strain>
    </source>
</reference>
<feature type="repeat" description="PPR" evidence="5">
    <location>
        <begin position="1284"/>
        <end position="1314"/>
    </location>
</feature>
<evidence type="ECO:0000256" key="5">
    <source>
        <dbReference type="PROSITE-ProRule" id="PRU00708"/>
    </source>
</evidence>
<name>A0AAD3TWX2_9TREE</name>
<dbReference type="Proteomes" id="UP001222932">
    <property type="component" value="Unassembled WGS sequence"/>
</dbReference>
<evidence type="ECO:0008006" key="9">
    <source>
        <dbReference type="Google" id="ProtNLM"/>
    </source>
</evidence>
<dbReference type="Gene3D" id="1.25.40.10">
    <property type="entry name" value="Tetratricopeptide repeat domain"/>
    <property type="match status" value="3"/>
</dbReference>
<dbReference type="NCBIfam" id="TIGR00756">
    <property type="entry name" value="PPR"/>
    <property type="match status" value="3"/>
</dbReference>
<evidence type="ECO:0000256" key="2">
    <source>
        <dbReference type="ARBA" id="ARBA00022737"/>
    </source>
</evidence>
<comment type="similarity">
    <text evidence="1">Belongs to the CCM1 family.</text>
</comment>
<sequence>MPMLSKAATTFRPFLRFQTQHQPELFSSNPNLLHHLNSGHGLVAQGAAQTAAGSGGAAGGAGRAYGGASGGYTGHARAFLTLPGSNGDIAGVNTSAEEREKRKARQSAGMALKRAAKVPEPTLPRTVMMKDRMAPRAGSRPVAMVEMKEEDAERASITYPTWAALPSDAAPGGALWAPGSAPRPIGARSFSTAVRRIEDDEIPAPFISASGPQRLEQPNRVLQDLAGLDLGRPGRVGQRRRNSTASVVRSENGDMPDYAAAAAEESPDSKIYNAISQQGSSDPEFVERLIKYYRQPRNSDSVQGESDLMDNYPLPAGYTVATYNAMIRFLLRQRERGASIAPILDIYNEMLARDIVPNLRTTTLVIRALCLREEDVSAASRRWLNEMESQKLYQQAGIPLATEANDKAAEVIDGYQHEQNFASALNLYRVSSSFFKGNQLARNLNTLDDLLMSAASSIGLPHAPTPETIQFLLGELNKVATQPLAGVAAAFQLLAATQDLDAIKALWERVLAGRPDLFTNPTYRAVALEAQIEAVNAFVAAGDKAKATEIANTEGLGKATIRYRLISALAEAGEVDEAVKLLHEVGNESQRSKSATIDVAEALVAVGRIKEGVQHQTEMRRAALVSAPGQRVDTRRTRNMYARVLAAALKNPEDSEIMATLADAAANCVPWPKMELVARHIQLLVDTGRFNDISPLLLVGGPLDMVKAQTLDFDRTLLREAYADVVTSEAPISVVLQAIRGFARLGQPLVDPSDSIPLPTAVVDKYVTSRASVQNVGELGIQLDGWFRLLEAFDAIPTPHIDAGAADAALETFMADLAEAQKSWGLKLPNTIFTSPSVQQLVGILIARFGIEHATELVTNAFGERATHLLPTPEHTPAASESEFTLPPTPESALSPPGGFQPPSEHTLHISPKLDGLIDRLHAAMPPVTPVQVYETLRESLSRDNTVPAPDAMGRLIAQLARAGEEAKARELYQLAQVVLASCIPDPHQQAEGWRAVEDSMIAACCFLGQLEQAGMHRARIIEAGMAPSADAYATMIASSRDSTDDALVARELFDESQSLGVVPHLYLFNTIISKLSKARKAEMALDLFQHMKAAGIRPSSVTYGAVINACCRVGDAESAETLFDEMVKQPNFKPRVPPFNTMMQFHLQTRPSRARVLHYYDSMRSAGVRPSAHTYKLLLDAYGTLSPTDLTAMNRVFGELCADRKVPVQGTHWASLIMADGMAGEVTKALSVFDSIPSHPSTKSSMPEPVVWEAILNVLGQKGTLEQLETMRARLDASGVRPTAYVCNVLISGYAKHGQIERAREVFESMADSVTGVAAPNNHPALLTSSGHVKPASTTQTDKVFREPSTYEAMVRAELLAGERARAEAVLSRMEERRYPVAVWMKARAILDEQI</sequence>
<dbReference type="PANTHER" id="PTHR47447">
    <property type="entry name" value="OS03G0856100 PROTEIN"/>
    <property type="match status" value="1"/>
</dbReference>
<feature type="repeat" description="PPR" evidence="5">
    <location>
        <begin position="1065"/>
        <end position="1099"/>
    </location>
</feature>
<keyword evidence="2" id="KW-0677">Repeat</keyword>
<feature type="region of interest" description="Disordered" evidence="6">
    <location>
        <begin position="870"/>
        <end position="905"/>
    </location>
</feature>
<dbReference type="InterPro" id="IPR002885">
    <property type="entry name" value="PPR_rpt"/>
</dbReference>
<dbReference type="PROSITE" id="PS51375">
    <property type="entry name" value="PPR"/>
    <property type="match status" value="3"/>
</dbReference>
<feature type="repeat" description="PPR" evidence="5">
    <location>
        <begin position="1100"/>
        <end position="1130"/>
    </location>
</feature>
<comment type="subunit">
    <text evidence="4">Binds to mitochondrial small subunit 15S rRNA.</text>
</comment>
<dbReference type="Pfam" id="PF13041">
    <property type="entry name" value="PPR_2"/>
    <property type="match status" value="1"/>
</dbReference>
<dbReference type="EMBL" id="BTCM01000005">
    <property type="protein sequence ID" value="GMK58376.1"/>
    <property type="molecule type" value="Genomic_DNA"/>
</dbReference>
<feature type="region of interest" description="Disordered" evidence="6">
    <location>
        <begin position="232"/>
        <end position="255"/>
    </location>
</feature>
<reference evidence="7" key="2">
    <citation type="submission" date="2023-06" db="EMBL/GenBank/DDBJ databases">
        <authorList>
            <person name="Kobayashi Y."/>
            <person name="Kayamori A."/>
            <person name="Aoki K."/>
            <person name="Shiwa Y."/>
            <person name="Fujita N."/>
            <person name="Sugita T."/>
            <person name="Iwasaki W."/>
            <person name="Tanaka N."/>
            <person name="Takashima M."/>
        </authorList>
    </citation>
    <scope>NUCLEOTIDE SEQUENCE</scope>
    <source>
        <strain evidence="7">HIS016</strain>
    </source>
</reference>
<gene>
    <name evidence="7" type="ORF">CspeluHIS016_0504080</name>
</gene>
<evidence type="ECO:0000256" key="6">
    <source>
        <dbReference type="SAM" id="MobiDB-lite"/>
    </source>
</evidence>
<accession>A0AAD3TWX2</accession>
<protein>
    <recommendedName>
        <fullName evidence="9">Pentacotripeptide-repeat region of PRORP domain-containing protein</fullName>
    </recommendedName>
</protein>